<protein>
    <submittedName>
        <fullName evidence="1">Uncharacterized protein</fullName>
    </submittedName>
</protein>
<evidence type="ECO:0000313" key="2">
    <source>
        <dbReference type="Proteomes" id="UP000054630"/>
    </source>
</evidence>
<comment type="caution">
    <text evidence="1">The sequence shown here is derived from an EMBL/GenBank/DDBJ whole genome shotgun (WGS) entry which is preliminary data.</text>
</comment>
<organism evidence="1 2">
    <name type="scientific">Trichinella nelsoni</name>
    <dbReference type="NCBI Taxonomy" id="6336"/>
    <lineage>
        <taxon>Eukaryota</taxon>
        <taxon>Metazoa</taxon>
        <taxon>Ecdysozoa</taxon>
        <taxon>Nematoda</taxon>
        <taxon>Enoplea</taxon>
        <taxon>Dorylaimia</taxon>
        <taxon>Trichinellida</taxon>
        <taxon>Trichinellidae</taxon>
        <taxon>Trichinella</taxon>
    </lineage>
</organism>
<accession>A0A0V0RDV0</accession>
<reference evidence="1 2" key="1">
    <citation type="submission" date="2015-01" db="EMBL/GenBank/DDBJ databases">
        <title>Evolution of Trichinella species and genotypes.</title>
        <authorList>
            <person name="Korhonen P.K."/>
            <person name="Edoardo P."/>
            <person name="Giuseppe L.R."/>
            <person name="Gasser R.B."/>
        </authorList>
    </citation>
    <scope>NUCLEOTIDE SEQUENCE [LARGE SCALE GENOMIC DNA]</scope>
    <source>
        <strain evidence="1">ISS37</strain>
    </source>
</reference>
<dbReference type="AlphaFoldDB" id="A0A0V0RDV0"/>
<sequence>MVHHNFRLDTKEANLNRVVVKIDVKIVDIKYLQLDGVLQKQNGRRFQRKPDKHHHLYSIWPNH</sequence>
<keyword evidence="2" id="KW-1185">Reference proteome</keyword>
<dbReference type="OrthoDB" id="5932994at2759"/>
<gene>
    <name evidence="1" type="ORF">T07_13446</name>
</gene>
<proteinExistence type="predicted"/>
<evidence type="ECO:0000313" key="1">
    <source>
        <dbReference type="EMBL" id="KRX12458.1"/>
    </source>
</evidence>
<name>A0A0V0RDV0_9BILA</name>
<feature type="non-terminal residue" evidence="1">
    <location>
        <position position="63"/>
    </location>
</feature>
<dbReference type="Proteomes" id="UP000054630">
    <property type="component" value="Unassembled WGS sequence"/>
</dbReference>
<dbReference type="EMBL" id="JYDL01000389">
    <property type="protein sequence ID" value="KRX12458.1"/>
    <property type="molecule type" value="Genomic_DNA"/>
</dbReference>